<keyword evidence="2" id="KW-1133">Transmembrane helix</keyword>
<name>A0A151RRR6_CAJCA</name>
<feature type="region of interest" description="Disordered" evidence="1">
    <location>
        <begin position="34"/>
        <end position="58"/>
    </location>
</feature>
<dbReference type="EMBL" id="KQ483596">
    <property type="protein sequence ID" value="KYP45250.1"/>
    <property type="molecule type" value="Genomic_DNA"/>
</dbReference>
<evidence type="ECO:0000256" key="2">
    <source>
        <dbReference type="SAM" id="Phobius"/>
    </source>
</evidence>
<proteinExistence type="predicted"/>
<protein>
    <submittedName>
        <fullName evidence="3">Uncharacterized protein</fullName>
    </submittedName>
</protein>
<reference evidence="3" key="1">
    <citation type="journal article" date="2012" name="Nat. Biotechnol.">
        <title>Draft genome sequence of pigeonpea (Cajanus cajan), an orphan legume crop of resource-poor farmers.</title>
        <authorList>
            <person name="Varshney R.K."/>
            <person name="Chen W."/>
            <person name="Li Y."/>
            <person name="Bharti A.K."/>
            <person name="Saxena R.K."/>
            <person name="Schlueter J.A."/>
            <person name="Donoghue M.T."/>
            <person name="Azam S."/>
            <person name="Fan G."/>
            <person name="Whaley A.M."/>
            <person name="Farmer A.D."/>
            <person name="Sheridan J."/>
            <person name="Iwata A."/>
            <person name="Tuteja R."/>
            <person name="Penmetsa R.V."/>
            <person name="Wu W."/>
            <person name="Upadhyaya H.D."/>
            <person name="Yang S.P."/>
            <person name="Shah T."/>
            <person name="Saxena K.B."/>
            <person name="Michael T."/>
            <person name="McCombie W.R."/>
            <person name="Yang B."/>
            <person name="Zhang G."/>
            <person name="Yang H."/>
            <person name="Wang J."/>
            <person name="Spillane C."/>
            <person name="Cook D.R."/>
            <person name="May G.D."/>
            <person name="Xu X."/>
            <person name="Jackson S.A."/>
        </authorList>
    </citation>
    <scope>NUCLEOTIDE SEQUENCE [LARGE SCALE GENOMIC DNA]</scope>
</reference>
<evidence type="ECO:0000313" key="3">
    <source>
        <dbReference type="EMBL" id="KYP45250.1"/>
    </source>
</evidence>
<dbReference type="AlphaFoldDB" id="A0A151RRR6"/>
<feature type="transmembrane region" description="Helical" evidence="2">
    <location>
        <begin position="69"/>
        <end position="87"/>
    </location>
</feature>
<dbReference type="Gramene" id="C.cajan_32385.t">
    <property type="protein sequence ID" value="C.cajan_32385.t"/>
    <property type="gene ID" value="C.cajan_32385"/>
</dbReference>
<feature type="compositionally biased region" description="Basic and acidic residues" evidence="1">
    <location>
        <begin position="40"/>
        <end position="58"/>
    </location>
</feature>
<dbReference type="Proteomes" id="UP000075243">
    <property type="component" value="Unassembled WGS sequence"/>
</dbReference>
<dbReference type="PANTHER" id="PTHR37741:SF1">
    <property type="entry name" value="TRANSMEMBRANE PROTEIN"/>
    <property type="match status" value="1"/>
</dbReference>
<sequence>MASPPQNSDLTFPPVDVVGELYPGTNTHVQVDPVSSEVATSKEMKEQDEAKQKKNVGEKKDALQTIKSAIIISGIVMALAGVAFAITKKVREK</sequence>
<dbReference type="STRING" id="3821.A0A151RRR6"/>
<gene>
    <name evidence="3" type="ORF">KK1_033203</name>
</gene>
<keyword evidence="2" id="KW-0812">Transmembrane</keyword>
<keyword evidence="4" id="KW-1185">Reference proteome</keyword>
<evidence type="ECO:0000313" key="4">
    <source>
        <dbReference type="Proteomes" id="UP000075243"/>
    </source>
</evidence>
<organism evidence="3 4">
    <name type="scientific">Cajanus cajan</name>
    <name type="common">Pigeon pea</name>
    <name type="synonym">Cajanus indicus</name>
    <dbReference type="NCBI Taxonomy" id="3821"/>
    <lineage>
        <taxon>Eukaryota</taxon>
        <taxon>Viridiplantae</taxon>
        <taxon>Streptophyta</taxon>
        <taxon>Embryophyta</taxon>
        <taxon>Tracheophyta</taxon>
        <taxon>Spermatophyta</taxon>
        <taxon>Magnoliopsida</taxon>
        <taxon>eudicotyledons</taxon>
        <taxon>Gunneridae</taxon>
        <taxon>Pentapetalae</taxon>
        <taxon>rosids</taxon>
        <taxon>fabids</taxon>
        <taxon>Fabales</taxon>
        <taxon>Fabaceae</taxon>
        <taxon>Papilionoideae</taxon>
        <taxon>50 kb inversion clade</taxon>
        <taxon>NPAAA clade</taxon>
        <taxon>indigoferoid/millettioid clade</taxon>
        <taxon>Phaseoleae</taxon>
        <taxon>Cajanus</taxon>
    </lineage>
</organism>
<keyword evidence="2" id="KW-0472">Membrane</keyword>
<evidence type="ECO:0000256" key="1">
    <source>
        <dbReference type="SAM" id="MobiDB-lite"/>
    </source>
</evidence>
<dbReference type="PANTHER" id="PTHR37741">
    <property type="entry name" value="TRANSMEMBRANE PROTEIN"/>
    <property type="match status" value="1"/>
</dbReference>
<accession>A0A151RRR6</accession>
<dbReference type="OMA" id="GRNTHVH"/>